<gene>
    <name evidence="9" type="ORF">XAT740_LOCUS4721</name>
</gene>
<dbReference type="Pfam" id="PF23188">
    <property type="entry name" value="THU_Piezo1"/>
    <property type="match status" value="1"/>
</dbReference>
<dbReference type="GO" id="GO:0035091">
    <property type="term" value="F:phosphatidylinositol binding"/>
    <property type="evidence" value="ECO:0007669"/>
    <property type="project" value="InterPro"/>
</dbReference>
<feature type="transmembrane region" description="Helical" evidence="7">
    <location>
        <begin position="1028"/>
        <end position="1047"/>
    </location>
</feature>
<dbReference type="InterPro" id="IPR027272">
    <property type="entry name" value="Piezo"/>
</dbReference>
<feature type="transmembrane region" description="Helical" evidence="7">
    <location>
        <begin position="1726"/>
        <end position="1745"/>
    </location>
</feature>
<dbReference type="SUPFAM" id="SSF64268">
    <property type="entry name" value="PX domain"/>
    <property type="match status" value="1"/>
</dbReference>
<evidence type="ECO:0000256" key="1">
    <source>
        <dbReference type="ARBA" id="ARBA00004141"/>
    </source>
</evidence>
<feature type="transmembrane region" description="Helical" evidence="7">
    <location>
        <begin position="493"/>
        <end position="510"/>
    </location>
</feature>
<keyword evidence="10" id="KW-1185">Reference proteome</keyword>
<name>A0A813VE05_ADIRI</name>
<keyword evidence="6" id="KW-0175">Coiled coil</keyword>
<keyword evidence="4 7" id="KW-1133">Transmembrane helix</keyword>
<feature type="transmembrane region" description="Helical" evidence="7">
    <location>
        <begin position="1663"/>
        <end position="1681"/>
    </location>
</feature>
<feature type="transmembrane region" description="Helical" evidence="7">
    <location>
        <begin position="320"/>
        <end position="342"/>
    </location>
</feature>
<dbReference type="PANTHER" id="PTHR47049">
    <property type="entry name" value="PIEZO-TYPE MECHANOSENSITIVE ION CHANNEL HOMOLOG"/>
    <property type="match status" value="1"/>
</dbReference>
<feature type="transmembrane region" description="Helical" evidence="7">
    <location>
        <begin position="662"/>
        <end position="685"/>
    </location>
</feature>
<evidence type="ECO:0000256" key="5">
    <source>
        <dbReference type="ARBA" id="ARBA00023136"/>
    </source>
</evidence>
<organism evidence="9 10">
    <name type="scientific">Adineta ricciae</name>
    <name type="common">Rotifer</name>
    <dbReference type="NCBI Taxonomy" id="249248"/>
    <lineage>
        <taxon>Eukaryota</taxon>
        <taxon>Metazoa</taxon>
        <taxon>Spiralia</taxon>
        <taxon>Gnathifera</taxon>
        <taxon>Rotifera</taxon>
        <taxon>Eurotatoria</taxon>
        <taxon>Bdelloidea</taxon>
        <taxon>Adinetida</taxon>
        <taxon>Adinetidae</taxon>
        <taxon>Adineta</taxon>
    </lineage>
</organism>
<dbReference type="InterPro" id="IPR056768">
    <property type="entry name" value="THU_Piezo"/>
</dbReference>
<proteinExistence type="inferred from homology"/>
<feature type="domain" description="PX" evidence="8">
    <location>
        <begin position="6"/>
        <end position="119"/>
    </location>
</feature>
<feature type="transmembrane region" description="Helical" evidence="7">
    <location>
        <begin position="1926"/>
        <end position="1944"/>
    </location>
</feature>
<comment type="caution">
    <text evidence="9">The sequence shown here is derived from an EMBL/GenBank/DDBJ whole genome shotgun (WGS) entry which is preliminary data.</text>
</comment>
<evidence type="ECO:0000313" key="10">
    <source>
        <dbReference type="Proteomes" id="UP000663828"/>
    </source>
</evidence>
<feature type="transmembrane region" description="Helical" evidence="7">
    <location>
        <begin position="2100"/>
        <end position="2123"/>
    </location>
</feature>
<feature type="transmembrane region" description="Helical" evidence="7">
    <location>
        <begin position="836"/>
        <end position="859"/>
    </location>
</feature>
<dbReference type="SMART" id="SM00312">
    <property type="entry name" value="PX"/>
    <property type="match status" value="1"/>
</dbReference>
<dbReference type="PROSITE" id="PS50195">
    <property type="entry name" value="PX"/>
    <property type="match status" value="1"/>
</dbReference>
<feature type="transmembrane region" description="Helical" evidence="7">
    <location>
        <begin position="280"/>
        <end position="313"/>
    </location>
</feature>
<keyword evidence="3 7" id="KW-0812">Transmembrane</keyword>
<dbReference type="InterPro" id="IPR001683">
    <property type="entry name" value="PX_dom"/>
</dbReference>
<feature type="transmembrane region" description="Helical" evidence="7">
    <location>
        <begin position="1889"/>
        <end position="1906"/>
    </location>
</feature>
<feature type="transmembrane region" description="Helical" evidence="7">
    <location>
        <begin position="568"/>
        <end position="588"/>
    </location>
</feature>
<feature type="coiled-coil region" evidence="6">
    <location>
        <begin position="1373"/>
        <end position="1400"/>
    </location>
</feature>
<dbReference type="Pfam" id="PF00787">
    <property type="entry name" value="PX"/>
    <property type="match status" value="1"/>
</dbReference>
<comment type="subcellular location">
    <subcellularLocation>
        <location evidence="1">Membrane</location>
        <topology evidence="1">Multi-pass membrane protein</topology>
    </subcellularLocation>
</comment>
<dbReference type="EMBL" id="CAJNOR010000197">
    <property type="protein sequence ID" value="CAF0836140.1"/>
    <property type="molecule type" value="Genomic_DNA"/>
</dbReference>
<dbReference type="InterPro" id="IPR036871">
    <property type="entry name" value="PX_dom_sf"/>
</dbReference>
<dbReference type="Gene3D" id="3.30.1520.10">
    <property type="entry name" value="Phox-like domain"/>
    <property type="match status" value="1"/>
</dbReference>
<reference evidence="9" key="1">
    <citation type="submission" date="2021-02" db="EMBL/GenBank/DDBJ databases">
        <authorList>
            <person name="Nowell W R."/>
        </authorList>
    </citation>
    <scope>NUCLEOTIDE SEQUENCE</scope>
</reference>
<dbReference type="Proteomes" id="UP000663828">
    <property type="component" value="Unassembled WGS sequence"/>
</dbReference>
<accession>A0A813VE05</accession>
<feature type="transmembrane region" description="Helical" evidence="7">
    <location>
        <begin position="2049"/>
        <end position="2066"/>
    </location>
</feature>
<dbReference type="GO" id="GO:0008381">
    <property type="term" value="F:mechanosensitive monoatomic ion channel activity"/>
    <property type="evidence" value="ECO:0007669"/>
    <property type="project" value="InterPro"/>
</dbReference>
<feature type="transmembrane region" description="Helical" evidence="7">
    <location>
        <begin position="1153"/>
        <end position="1173"/>
    </location>
</feature>
<feature type="transmembrane region" description="Helical" evidence="7">
    <location>
        <begin position="718"/>
        <end position="741"/>
    </location>
</feature>
<dbReference type="Pfam" id="PF24871">
    <property type="entry name" value="Piezo_TM1-24"/>
    <property type="match status" value="1"/>
</dbReference>
<keyword evidence="5 7" id="KW-0472">Membrane</keyword>
<feature type="transmembrane region" description="Helical" evidence="7">
    <location>
        <begin position="1002"/>
        <end position="1022"/>
    </location>
</feature>
<comment type="similarity">
    <text evidence="2">Belongs to the PIEZO (TC 1.A.75) family.</text>
</comment>
<dbReference type="InterPro" id="IPR056769">
    <property type="entry name" value="Piezo_TM1-24"/>
</dbReference>
<feature type="transmembrane region" description="Helical" evidence="7">
    <location>
        <begin position="464"/>
        <end position="487"/>
    </location>
</feature>
<feature type="transmembrane region" description="Helical" evidence="7">
    <location>
        <begin position="522"/>
        <end position="542"/>
    </location>
</feature>
<feature type="transmembrane region" description="Helical" evidence="7">
    <location>
        <begin position="1179"/>
        <end position="1198"/>
    </location>
</feature>
<feature type="transmembrane region" description="Helical" evidence="7">
    <location>
        <begin position="1210"/>
        <end position="1228"/>
    </location>
</feature>
<evidence type="ECO:0000256" key="2">
    <source>
        <dbReference type="ARBA" id="ARBA00007821"/>
    </source>
</evidence>
<sequence>MISMPLTVSIDNTRTIMPTNGDEKFTVYQVTVRGGLNPTFHTIDRRYREFEALHSRLSTSISVPQLPRKVLLHRRSAKLIEQRRQLLEIYLNDLLRRCQQQSIMPEELARFLQIPPYDDENQQNRKDQQQQNLLIGNNEDDEMKYTLEHAPCISISDHCSWNNDNRVSVTEASRHRRQYGNYGYGQQYGSQYGLYGPGGQGWSNNNNYMNNRYPNQQGYGWNSNYNWNQGGSLITLFLQKSLSSFKSTDNHSSHRIEFSNHFQSIPIRVRPIFIYVRSMILLAMIHCCACLMPSVLSAIYFLISLGLVFWWALGKHFGQAYLYIIRFLQIYSLSHLLLIYLYQLSFIEQYLSKQTPQLVRLLGLQTLYPSFCFERSSKLNRHWIIYLHPLTLLIFYWITIYEHHFSQKYEEKMKTFLSTQNNSEISSTTNQHATLHLHSFTDLFWMSSPNDITREKNFYKTNSLLVIFISYILSKAYMLSVISMLIWSITYHSYATFPFLILSCLIWLLPSTKYWCQLFSPAFCLYAYALLIVNYIQSLNLIQEEFSWFLHEIELLHTNDRPFGELSIVVWIECSIKFMYTLLLLLSLRQRTKEIARKENDSSSSLNLYDHMELSLPVRPGNESPKNSSISCFNGIYSYIRSQYLLISYEIHYLLYMGYIRVWFFNLFLNWSRLLIIILIFALSYDSNPSFVAYRIIYMGFFLQYHLCYSFNKRLWNIYLLPFYITIVIYSMILVLIIYIYQFEELKTLKTRICFAHVSCGSLFSSLGVRHAHKNILGKELCTPTVFIICIVMHIHFFHRHQRKVQTFNLSKTNPSIRVLSIIHWMKIRFDQTKNLVWCLCELHIYKIVLIIILMIMIVRLELFTQLGYVEYVCPLLSSNKKYEMNLSSVNSSQSVAPLQWFGLWTQNASDVTVRQLILPYLSVVVSIAVLQLVRRHRLSSLSLNEVLNCAQIQLFPSIDVQSMNDSLWNTLKYLCNYGTYRFGLELSLFSSLCLILSRMDALALFHASILLIFTLVPRHYVRRFWKLYQIASSISAVWLYINTLGLPPILCVKPIFDHFGSSWFPSRIWSKLKMYFYLADYTGKHAADEDLYFDFILLIILTIQEKNFVLEQQQNSVSKMGSNSHDDICVSYHPNLLHDFITNEHVSWSNRFLFLFYSHSYWLIIAYLYILATYRQSLLYLLILLICFFLLWHGQSFLQHRSFHQQRSFLYFLALTFLTLIIAHLFMQPLTCFLIEYTSTRHRCFLINLFNVPCSIKRFQQLYGTNCPKKSFWTRIQEKHTEYQHWEIYCKKTFVNESMAAIYTQQTFYCHFGYNRLIFDAIGFLFVLLFIRILGSYSFFYVRLELQTQAELSQLGASLLSRLNWLELLEYRQRTETELESIKAKVKKLRQRRVIEKRDADIDEPIDHRGAILSGDYYMFDSSFDAIESSHTILSSTNRVRESQDSMTLLNGFDGKLHRYLDDVEVELKSLSISGNTHDGNDDFVDNQINPQLLSRKSEMNVLSKEQSLTGPSKANFDIREIFNRVRQSLNTINSGLLIYLHHQVRTLLTTRQVISDAKLYLKYPYKSTQFIPDEVFENINDYIGQTTSTEETVYQTPISSLKSFTEPKKQTSLMADKHLEKLKLNHFRSKSSTLFMTFVISKFHYLTYSMLILNFLASGAALIWLPVLATIYFWAILTFPYPSRRFWYVSTFSSMTILFIQYNVTFISSLSTHLYIRDSLFGHLNILANVFLLGALAFHRIVLHRLGLWHDFHLSPEDSLIYQTSFIPADIKLIRKRIIEGIYTVLRTKVKQEKTVELTNTNALREGDKDMLTEQILRTPLLTSVLPDEIVARIKSEINLSVIPIEIDFNEQFSFSFRTFVENVNHFYNSTIACPILPKVDYYSSMFLCDFIVIFLIIAGHQRFSHSESVEDNIIYRYIQGSSSLDITPILMLLAQFLLIIADRIIYLKKHVHAKFLFLCFQFLVLHSWLVIVYPLWFEREMSKNWAAVSIYIFKSIYFVLSALQIRNGYPTRILGNFLTTRYSMLRLLCYKLYCIIPFLYEIRVLMDWMFIPTSLSITYYFMMEEIARNAWTRKCLQTLDMVSPRKRAVNRSRYERYCVGGWILFAIFFVIWFPLIFFSISTSLADPILIDRCEIKVRLSTYKELYQLVTTNVREPTEDEFFTDIRPFILNSSFASGSRELTEDDVACIHALGYVGAQWTISLSALNQLKRELNDFINETAVNTPQIYFDYSFIRKGQTSEQDDLPSGYIVTLSGTHNISLTKANAMTLLDMLSFNNRTQGTIVISQLMPKFIHLLPDMIDIKSPMYLQDIQLTLRRENQLLWWDISEVSTNDWNNKCSFELQALNLIVVSERSGAQSKSFNLIAKILIGSNAKLTLIGVYAGLVYVLWLTCFRQTLFSDIQLIMYHEWSFADRIQRLCEEVYLVRELGELQLEEELFARLLFLHRSPETLVRFTRPKSTTKKHKQYRSQHLHQM</sequence>
<dbReference type="Pfam" id="PF12166">
    <property type="entry name" value="Piezo_cap"/>
    <property type="match status" value="1"/>
</dbReference>
<evidence type="ECO:0000313" key="9">
    <source>
        <dbReference type="EMBL" id="CAF0836140.1"/>
    </source>
</evidence>
<feature type="transmembrane region" description="Helical" evidence="7">
    <location>
        <begin position="917"/>
        <end position="934"/>
    </location>
</feature>
<dbReference type="InterPro" id="IPR031334">
    <property type="entry name" value="Piezo_cap_dom"/>
</dbReference>
<feature type="transmembrane region" description="Helical" evidence="7">
    <location>
        <begin position="383"/>
        <end position="401"/>
    </location>
</feature>
<evidence type="ECO:0000256" key="4">
    <source>
        <dbReference type="ARBA" id="ARBA00022989"/>
    </source>
</evidence>
<feature type="transmembrane region" description="Helical" evidence="7">
    <location>
        <begin position="691"/>
        <end position="711"/>
    </location>
</feature>
<feature type="transmembrane region" description="Helical" evidence="7">
    <location>
        <begin position="1988"/>
        <end position="2006"/>
    </location>
</feature>
<dbReference type="InterPro" id="IPR056770">
    <property type="entry name" value="Piezo_THU9_anchor"/>
</dbReference>
<feature type="transmembrane region" description="Helical" evidence="7">
    <location>
        <begin position="776"/>
        <end position="798"/>
    </location>
</feature>
<feature type="transmembrane region" description="Helical" evidence="7">
    <location>
        <begin position="1688"/>
        <end position="1706"/>
    </location>
</feature>
<evidence type="ECO:0000256" key="7">
    <source>
        <dbReference type="SAM" id="Phobius"/>
    </source>
</evidence>
<evidence type="ECO:0000256" key="6">
    <source>
        <dbReference type="SAM" id="Coils"/>
    </source>
</evidence>
<dbReference type="GO" id="GO:0016020">
    <property type="term" value="C:membrane"/>
    <property type="evidence" value="ECO:0007669"/>
    <property type="project" value="UniProtKB-SubCell"/>
</dbReference>
<evidence type="ECO:0000256" key="3">
    <source>
        <dbReference type="ARBA" id="ARBA00022692"/>
    </source>
</evidence>
<protein>
    <recommendedName>
        <fullName evidence="8">PX domain-containing protein</fullName>
    </recommendedName>
</protein>
<feature type="transmembrane region" description="Helical" evidence="7">
    <location>
        <begin position="1956"/>
        <end position="1976"/>
    </location>
</feature>
<feature type="transmembrane region" description="Helical" evidence="7">
    <location>
        <begin position="1322"/>
        <end position="1343"/>
    </location>
</feature>
<dbReference type="PANTHER" id="PTHR47049:SF2">
    <property type="entry name" value="PIEZO-TYPE MECHANOSENSITIVE ION CHANNEL HOMOLOG"/>
    <property type="match status" value="1"/>
</dbReference>
<dbReference type="Pfam" id="PF24874">
    <property type="entry name" value="Piezo_THU9_anchor"/>
    <property type="match status" value="1"/>
</dbReference>
<feature type="transmembrane region" description="Helical" evidence="7">
    <location>
        <begin position="2027"/>
        <end position="2043"/>
    </location>
</feature>
<evidence type="ECO:0000259" key="8">
    <source>
        <dbReference type="PROSITE" id="PS50195"/>
    </source>
</evidence>